<comment type="caution">
    <text evidence="2">The sequence shown here is derived from an EMBL/GenBank/DDBJ whole genome shotgun (WGS) entry which is preliminary data.</text>
</comment>
<evidence type="ECO:0000313" key="3">
    <source>
        <dbReference type="Proteomes" id="UP000011777"/>
    </source>
</evidence>
<keyword evidence="1" id="KW-0732">Signal</keyword>
<protein>
    <submittedName>
        <fullName evidence="2">Yapsin, putative</fullName>
    </submittedName>
</protein>
<proteinExistence type="predicted"/>
<keyword evidence="3" id="KW-1185">Reference proteome</keyword>
<sequence>MLVNFLYLFIAAAVAGAAYVSKDAPKVITLPLERQSGVIHRRDGSPPSEDLFFN</sequence>
<gene>
    <name evidence="2" type="ORF">G210_4087</name>
</gene>
<feature type="non-terminal residue" evidence="2">
    <location>
        <position position="54"/>
    </location>
</feature>
<dbReference type="Proteomes" id="UP000011777">
    <property type="component" value="Unassembled WGS sequence"/>
</dbReference>
<dbReference type="HOGENOM" id="CLU_3055887_0_0_1"/>
<organism evidence="2 3">
    <name type="scientific">Candida maltosa (strain Xu316)</name>
    <name type="common">Yeast</name>
    <dbReference type="NCBI Taxonomy" id="1245528"/>
    <lineage>
        <taxon>Eukaryota</taxon>
        <taxon>Fungi</taxon>
        <taxon>Dikarya</taxon>
        <taxon>Ascomycota</taxon>
        <taxon>Saccharomycotina</taxon>
        <taxon>Pichiomycetes</taxon>
        <taxon>Debaryomycetaceae</taxon>
        <taxon>Candida/Lodderomyces clade</taxon>
        <taxon>Candida</taxon>
    </lineage>
</organism>
<accession>M3JSD2</accession>
<feature type="signal peptide" evidence="1">
    <location>
        <begin position="1"/>
        <end position="17"/>
    </location>
</feature>
<name>M3JSD2_CANMX</name>
<evidence type="ECO:0000313" key="2">
    <source>
        <dbReference type="EMBL" id="EMG45705.1"/>
    </source>
</evidence>
<feature type="chain" id="PRO_5004035027" evidence="1">
    <location>
        <begin position="18"/>
        <end position="54"/>
    </location>
</feature>
<dbReference type="AlphaFoldDB" id="M3JSD2"/>
<evidence type="ECO:0000256" key="1">
    <source>
        <dbReference type="SAM" id="SignalP"/>
    </source>
</evidence>
<reference evidence="2 3" key="1">
    <citation type="submission" date="2013-02" db="EMBL/GenBank/DDBJ databases">
        <title>Genome sequence of Candida maltosa Xu316, a potential industrial strain for xylitol and ethanol production.</title>
        <authorList>
            <person name="Yu J."/>
            <person name="Wang Q."/>
            <person name="Geng X."/>
            <person name="Bao W."/>
            <person name="He P."/>
            <person name="Cai J."/>
        </authorList>
    </citation>
    <scope>NUCLEOTIDE SEQUENCE [LARGE SCALE GENOMIC DNA]</scope>
    <source>
        <strain evidence="3">Xu316</strain>
    </source>
</reference>
<dbReference type="EMBL" id="AOGT01002353">
    <property type="protein sequence ID" value="EMG45705.1"/>
    <property type="molecule type" value="Genomic_DNA"/>
</dbReference>